<dbReference type="RefSeq" id="WP_039173552.1">
    <property type="nucleotide sequence ID" value="NZ_JPXX01000021.1"/>
</dbReference>
<keyword evidence="1" id="KW-0812">Transmembrane</keyword>
<dbReference type="Pfam" id="PF10828">
    <property type="entry name" value="DUF2570"/>
    <property type="match status" value="1"/>
</dbReference>
<dbReference type="Proteomes" id="UP000030539">
    <property type="component" value="Unassembled WGS sequence"/>
</dbReference>
<evidence type="ECO:0000313" key="2">
    <source>
        <dbReference type="EMBL" id="KGQ36945.1"/>
    </source>
</evidence>
<dbReference type="eggNOG" id="ENOG5031KC9">
    <property type="taxonomic scope" value="Bacteria"/>
</dbReference>
<reference evidence="2 3" key="1">
    <citation type="submission" date="2014-08" db="EMBL/GenBank/DDBJ databases">
        <title>Chaperone-usher fimbriae in a diverse selection of Gallibacterium genomes.</title>
        <authorList>
            <person name="Kudirkiene E."/>
            <person name="Bager R.J."/>
            <person name="Johnson T.J."/>
            <person name="Bojesen A.M."/>
        </authorList>
    </citation>
    <scope>NUCLEOTIDE SEQUENCE [LARGE SCALE GENOMIC DNA]</scope>
    <source>
        <strain evidence="2 3">CCM5974</strain>
    </source>
</reference>
<sequence>MFTTNKGLYVIAIMALLLVSVIYQHQHIKSLKVEMAKQSNTIAMQSSTIERLKTDALINQQLALELSKQESEARSQSDEIIKNISTVEKNSDCYRHNAPQSVIEFLQQ</sequence>
<proteinExistence type="predicted"/>
<organism evidence="2 3">
    <name type="scientific">Gallibacterium genomosp. 1</name>
    <dbReference type="NCBI Taxonomy" id="155515"/>
    <lineage>
        <taxon>Bacteria</taxon>
        <taxon>Pseudomonadati</taxon>
        <taxon>Pseudomonadota</taxon>
        <taxon>Gammaproteobacteria</taxon>
        <taxon>Pasteurellales</taxon>
        <taxon>Pasteurellaceae</taxon>
        <taxon>Gallibacterium</taxon>
    </lineage>
</organism>
<dbReference type="EMBL" id="JPXX01000021">
    <property type="protein sequence ID" value="KGQ36945.1"/>
    <property type="molecule type" value="Genomic_DNA"/>
</dbReference>
<protein>
    <recommendedName>
        <fullName evidence="4">DUF2570 domain-containing protein</fullName>
    </recommendedName>
</protein>
<evidence type="ECO:0000256" key="1">
    <source>
        <dbReference type="SAM" id="Phobius"/>
    </source>
</evidence>
<feature type="transmembrane region" description="Helical" evidence="1">
    <location>
        <begin position="6"/>
        <end position="23"/>
    </location>
</feature>
<comment type="caution">
    <text evidence="2">The sequence shown here is derived from an EMBL/GenBank/DDBJ whole genome shotgun (WGS) entry which is preliminary data.</text>
</comment>
<gene>
    <name evidence="2" type="ORF">JP36_07500</name>
</gene>
<dbReference type="InterPro" id="IPR022538">
    <property type="entry name" value="DUF2570"/>
</dbReference>
<dbReference type="STRING" id="155515.JP36_07500"/>
<evidence type="ECO:0008006" key="4">
    <source>
        <dbReference type="Google" id="ProtNLM"/>
    </source>
</evidence>
<dbReference type="AlphaFoldDB" id="A0A0A2Y2V6"/>
<name>A0A0A2Y2V6_9PAST</name>
<accession>A0A0A2Y2V6</accession>
<keyword evidence="1" id="KW-0472">Membrane</keyword>
<keyword evidence="1" id="KW-1133">Transmembrane helix</keyword>
<evidence type="ECO:0000313" key="3">
    <source>
        <dbReference type="Proteomes" id="UP000030539"/>
    </source>
</evidence>